<dbReference type="Proteomes" id="UP001202674">
    <property type="component" value="Unassembled WGS sequence"/>
</dbReference>
<evidence type="ECO:0000313" key="3">
    <source>
        <dbReference type="Proteomes" id="UP001202674"/>
    </source>
</evidence>
<feature type="compositionally biased region" description="Basic and acidic residues" evidence="1">
    <location>
        <begin position="43"/>
        <end position="52"/>
    </location>
</feature>
<dbReference type="EMBL" id="JAKRVY010000001">
    <property type="protein sequence ID" value="MCL9812296.1"/>
    <property type="molecule type" value="Genomic_DNA"/>
</dbReference>
<dbReference type="PROSITE" id="PS51318">
    <property type="entry name" value="TAT"/>
    <property type="match status" value="1"/>
</dbReference>
<sequence>MADNSGHGPKRRSILKQLGGVSAGTATLSSVAAASPDDTPQPLRERQRLESKYKNTGRIRKAVNEYASTLLNELQQREILPRANVSVLNTESVLKGRDSVRAELKEEGVAVTTFEKTEEQHTDGDAGLQPLIMISKNTQTHNIAIYIKPRESKSYAIVDPDSDRERFLIAPHREEVKLPKNPDIGAAFSTAGVVAVDRYDCPDKEYCGSTCSPCANNGRQVKRDHIVEECFYSPKNMECVCEEVSSTCGGDCNCSSQECGYCCPGDCDGVGW</sequence>
<organism evidence="2 3">
    <name type="scientific">Natranaeroarchaeum aerophilus</name>
    <dbReference type="NCBI Taxonomy" id="2917711"/>
    <lineage>
        <taxon>Archaea</taxon>
        <taxon>Methanobacteriati</taxon>
        <taxon>Methanobacteriota</taxon>
        <taxon>Stenosarchaea group</taxon>
        <taxon>Halobacteria</taxon>
        <taxon>Halobacteriales</taxon>
        <taxon>Natronoarchaeaceae</taxon>
        <taxon>Natranaeroarchaeum</taxon>
    </lineage>
</organism>
<name>A0AAE3FNM6_9EURY</name>
<dbReference type="InterPro" id="IPR006311">
    <property type="entry name" value="TAT_signal"/>
</dbReference>
<evidence type="ECO:0000313" key="2">
    <source>
        <dbReference type="EMBL" id="MCL9812296.1"/>
    </source>
</evidence>
<keyword evidence="3" id="KW-1185">Reference proteome</keyword>
<dbReference type="RefSeq" id="WP_250593850.1">
    <property type="nucleotide sequence ID" value="NZ_JAKRVY010000001.1"/>
</dbReference>
<dbReference type="AlphaFoldDB" id="A0AAE3FNM6"/>
<feature type="region of interest" description="Disordered" evidence="1">
    <location>
        <begin position="27"/>
        <end position="52"/>
    </location>
</feature>
<protein>
    <submittedName>
        <fullName evidence="2">Uncharacterized protein</fullName>
    </submittedName>
</protein>
<evidence type="ECO:0000256" key="1">
    <source>
        <dbReference type="SAM" id="MobiDB-lite"/>
    </source>
</evidence>
<accession>A0AAE3FNM6</accession>
<proteinExistence type="predicted"/>
<reference evidence="2 3" key="1">
    <citation type="journal article" date="2022" name="Syst. Appl. Microbiol.">
        <title>Natronocalculus amylovorans gen. nov., sp. nov., and Natranaeroarchaeum aerophilus sp. nov., dominant culturable amylolytic natronoarchaea from hypersaline soda lakes in southwestern Siberia.</title>
        <authorList>
            <person name="Sorokin D.Y."/>
            <person name="Elcheninov A.G."/>
            <person name="Khizhniak T.V."/>
            <person name="Koenen M."/>
            <person name="Bale N.J."/>
            <person name="Damste J.S.S."/>
            <person name="Kublanov I.V."/>
        </authorList>
    </citation>
    <scope>NUCLEOTIDE SEQUENCE [LARGE SCALE GENOMIC DNA]</scope>
    <source>
        <strain evidence="2 3">AArc-St1-1</strain>
    </source>
</reference>
<comment type="caution">
    <text evidence="2">The sequence shown here is derived from an EMBL/GenBank/DDBJ whole genome shotgun (WGS) entry which is preliminary data.</text>
</comment>
<gene>
    <name evidence="2" type="ORF">AArcSt11_01355</name>
</gene>